<evidence type="ECO:0000313" key="2">
    <source>
        <dbReference type="Proteomes" id="UP000798662"/>
    </source>
</evidence>
<gene>
    <name evidence="1" type="ORF">I4F81_011904</name>
</gene>
<reference evidence="1" key="1">
    <citation type="submission" date="2019-11" db="EMBL/GenBank/DDBJ databases">
        <title>Nori genome reveals adaptations in red seaweeds to the harsh intertidal environment.</title>
        <authorList>
            <person name="Wang D."/>
            <person name="Mao Y."/>
        </authorList>
    </citation>
    <scope>NUCLEOTIDE SEQUENCE</scope>
    <source>
        <tissue evidence="1">Gametophyte</tissue>
    </source>
</reference>
<comment type="caution">
    <text evidence="1">The sequence shown here is derived from an EMBL/GenBank/DDBJ whole genome shotgun (WGS) entry which is preliminary data.</text>
</comment>
<keyword evidence="2" id="KW-1185">Reference proteome</keyword>
<accession>A0ACC3CHT6</accession>
<organism evidence="1 2">
    <name type="scientific">Pyropia yezoensis</name>
    <name type="common">Susabi-nori</name>
    <name type="synonym">Porphyra yezoensis</name>
    <dbReference type="NCBI Taxonomy" id="2788"/>
    <lineage>
        <taxon>Eukaryota</taxon>
        <taxon>Rhodophyta</taxon>
        <taxon>Bangiophyceae</taxon>
        <taxon>Bangiales</taxon>
        <taxon>Bangiaceae</taxon>
        <taxon>Pyropia</taxon>
    </lineage>
</organism>
<protein>
    <submittedName>
        <fullName evidence="1">Uncharacterized protein</fullName>
    </submittedName>
</protein>
<sequence>MPTFEAAGDATPPPAPTGKMMAMVRLFHENDSATAGNALMLQQQYQAWETEDEGRGALGLSRGADDDCPPLSLDAVLLDDADDVDGDAGILGMDVCSFDAATDGDDAMESFLPLCFDPPPPPLAVETAQTRAAAIAAVKIETDKLVAADAARATRAAAMSRFHAKRARRSFTKKVMYAVRKDLADVRPRVKGRFVSRTHMALYKRYGDAYREHLDEVGTVGVDDTAVTAFFFQAGRALPRQEAATLCTYT</sequence>
<name>A0ACC3CHT6_PYRYE</name>
<dbReference type="EMBL" id="CM020620">
    <property type="protein sequence ID" value="KAK1869428.1"/>
    <property type="molecule type" value="Genomic_DNA"/>
</dbReference>
<dbReference type="Proteomes" id="UP000798662">
    <property type="component" value="Chromosome 3"/>
</dbReference>
<evidence type="ECO:0000313" key="1">
    <source>
        <dbReference type="EMBL" id="KAK1869428.1"/>
    </source>
</evidence>
<proteinExistence type="predicted"/>